<evidence type="ECO:0000313" key="3">
    <source>
        <dbReference type="Proteomes" id="UP001595607"/>
    </source>
</evidence>
<dbReference type="RefSeq" id="WP_189574113.1">
    <property type="nucleotide sequence ID" value="NZ_BMXU01000001.1"/>
</dbReference>
<dbReference type="Proteomes" id="UP001595607">
    <property type="component" value="Unassembled WGS sequence"/>
</dbReference>
<keyword evidence="3" id="KW-1185">Reference proteome</keyword>
<organism evidence="2 3">
    <name type="scientific">Parvularcula lutaonensis</name>
    <dbReference type="NCBI Taxonomy" id="491923"/>
    <lineage>
        <taxon>Bacteria</taxon>
        <taxon>Pseudomonadati</taxon>
        <taxon>Pseudomonadota</taxon>
        <taxon>Alphaproteobacteria</taxon>
        <taxon>Parvularculales</taxon>
        <taxon>Parvularculaceae</taxon>
        <taxon>Parvularcula</taxon>
    </lineage>
</organism>
<feature type="region of interest" description="Disordered" evidence="1">
    <location>
        <begin position="1"/>
        <end position="52"/>
    </location>
</feature>
<accession>A0ABV7MAY0</accession>
<gene>
    <name evidence="2" type="ORF">ACFONP_04680</name>
</gene>
<comment type="caution">
    <text evidence="2">The sequence shown here is derived from an EMBL/GenBank/DDBJ whole genome shotgun (WGS) entry which is preliminary data.</text>
</comment>
<reference evidence="3" key="1">
    <citation type="journal article" date="2019" name="Int. J. Syst. Evol. Microbiol.">
        <title>The Global Catalogue of Microorganisms (GCM) 10K type strain sequencing project: providing services to taxonomists for standard genome sequencing and annotation.</title>
        <authorList>
            <consortium name="The Broad Institute Genomics Platform"/>
            <consortium name="The Broad Institute Genome Sequencing Center for Infectious Disease"/>
            <person name="Wu L."/>
            <person name="Ma J."/>
        </authorList>
    </citation>
    <scope>NUCLEOTIDE SEQUENCE [LARGE SCALE GENOMIC DNA]</scope>
    <source>
        <strain evidence="3">KCTC 22245</strain>
    </source>
</reference>
<feature type="compositionally biased region" description="Basic and acidic residues" evidence="1">
    <location>
        <begin position="1"/>
        <end position="42"/>
    </location>
</feature>
<dbReference type="EMBL" id="JBHRVA010000002">
    <property type="protein sequence ID" value="MFC3302022.1"/>
    <property type="molecule type" value="Genomic_DNA"/>
</dbReference>
<evidence type="ECO:0000256" key="1">
    <source>
        <dbReference type="SAM" id="MobiDB-lite"/>
    </source>
</evidence>
<protein>
    <submittedName>
        <fullName evidence="2">Uncharacterized protein</fullName>
    </submittedName>
</protein>
<evidence type="ECO:0000313" key="2">
    <source>
        <dbReference type="EMBL" id="MFC3302022.1"/>
    </source>
</evidence>
<sequence length="52" mass="6087">MRELPMQDDSTMDRYREERLDNEKRIQERVKAEGEVAKTGEEKTDEEGDGQG</sequence>
<name>A0ABV7MAY0_9PROT</name>
<feature type="compositionally biased region" description="Acidic residues" evidence="1">
    <location>
        <begin position="43"/>
        <end position="52"/>
    </location>
</feature>
<proteinExistence type="predicted"/>